<sequence length="174" mass="20577">MTNQFQKDDGINDSIELMISILIRYPEINMIKTDPKTQEIIFSFLLKKKLTQVEFFTLQKELIKNIETFLFIQNKKPNSIRLQLQSYGDYSFVEVIRDFKTISQREISLLIHLISSEFGTYLLTEVDENQDLEDLKNQEKIIDDLLTRLQYQRQQDLIGFREAGKVMVFQKNGV</sequence>
<name>A0A3S9SWB2_9FIRM</name>
<organism evidence="1 2">
    <name type="scientific">Anoxybacter fermentans</name>
    <dbReference type="NCBI Taxonomy" id="1323375"/>
    <lineage>
        <taxon>Bacteria</taxon>
        <taxon>Bacillati</taxon>
        <taxon>Bacillota</taxon>
        <taxon>Clostridia</taxon>
        <taxon>Halanaerobiales</taxon>
        <taxon>Anoxybacter</taxon>
    </lineage>
</organism>
<reference evidence="1 2" key="1">
    <citation type="submission" date="2016-07" db="EMBL/GenBank/DDBJ databases">
        <title>Genome and transcriptome analysis of iron-reducing fermentative bacteria Anoxybacter fermentans.</title>
        <authorList>
            <person name="Zeng X."/>
            <person name="Shao Z."/>
        </authorList>
    </citation>
    <scope>NUCLEOTIDE SEQUENCE [LARGE SCALE GENOMIC DNA]</scope>
    <source>
        <strain evidence="1 2">DY22613</strain>
    </source>
</reference>
<dbReference type="KEGG" id="aft:BBF96_03765"/>
<dbReference type="RefSeq" id="WP_127015907.1">
    <property type="nucleotide sequence ID" value="NZ_CP016379.1"/>
</dbReference>
<proteinExistence type="predicted"/>
<keyword evidence="2" id="KW-1185">Reference proteome</keyword>
<dbReference type="Proteomes" id="UP000267250">
    <property type="component" value="Chromosome"/>
</dbReference>
<evidence type="ECO:0000313" key="1">
    <source>
        <dbReference type="EMBL" id="AZR72579.1"/>
    </source>
</evidence>
<dbReference type="AlphaFoldDB" id="A0A3S9SWB2"/>
<gene>
    <name evidence="1" type="ORF">BBF96_03765</name>
</gene>
<dbReference type="OrthoDB" id="2381281at2"/>
<dbReference type="EMBL" id="CP016379">
    <property type="protein sequence ID" value="AZR72579.1"/>
    <property type="molecule type" value="Genomic_DNA"/>
</dbReference>
<protein>
    <submittedName>
        <fullName evidence="1">Uncharacterized protein</fullName>
    </submittedName>
</protein>
<accession>A0A3S9SWB2</accession>
<evidence type="ECO:0000313" key="2">
    <source>
        <dbReference type="Proteomes" id="UP000267250"/>
    </source>
</evidence>